<feature type="region of interest" description="Disordered" evidence="1">
    <location>
        <begin position="30"/>
        <end position="62"/>
    </location>
</feature>
<evidence type="ECO:0000256" key="1">
    <source>
        <dbReference type="SAM" id="MobiDB-lite"/>
    </source>
</evidence>
<gene>
    <name evidence="2" type="ORF">NYM_LOCUS18848</name>
</gene>
<name>A0A5K1D913_9MAGN</name>
<organism evidence="2">
    <name type="scientific">Nymphaea colorata</name>
    <name type="common">pocket water lily</name>
    <dbReference type="NCBI Taxonomy" id="210225"/>
    <lineage>
        <taxon>Eukaryota</taxon>
        <taxon>Viridiplantae</taxon>
        <taxon>Streptophyta</taxon>
        <taxon>Embryophyta</taxon>
        <taxon>Tracheophyta</taxon>
        <taxon>Spermatophyta</taxon>
        <taxon>Magnoliopsida</taxon>
        <taxon>Nymphaeales</taxon>
        <taxon>Nymphaeaceae</taxon>
        <taxon>Nymphaea</taxon>
    </lineage>
</organism>
<dbReference type="GO" id="GO:0005829">
    <property type="term" value="C:cytosol"/>
    <property type="evidence" value="ECO:0007669"/>
    <property type="project" value="EnsemblPlants"/>
</dbReference>
<dbReference type="PANTHER" id="PTHR35286">
    <property type="entry name" value="EXPRESSED PROTEIN"/>
    <property type="match status" value="1"/>
</dbReference>
<dbReference type="GO" id="GO:0009941">
    <property type="term" value="C:chloroplast envelope"/>
    <property type="evidence" value="ECO:0007669"/>
    <property type="project" value="EnsemblPlants"/>
</dbReference>
<dbReference type="EMBL" id="LR721783">
    <property type="protein sequence ID" value="VVW34383.1"/>
    <property type="molecule type" value="Genomic_DNA"/>
</dbReference>
<dbReference type="AlphaFoldDB" id="A0A5K1D913"/>
<accession>A0A5K1D913</accession>
<proteinExistence type="predicted"/>
<protein>
    <submittedName>
        <fullName evidence="2">Uncharacterized protein</fullName>
    </submittedName>
</protein>
<feature type="compositionally biased region" description="Acidic residues" evidence="1">
    <location>
        <begin position="32"/>
        <end position="53"/>
    </location>
</feature>
<dbReference type="PANTHER" id="PTHR35286:SF1">
    <property type="entry name" value="EXPRESSED PROTEIN"/>
    <property type="match status" value="1"/>
</dbReference>
<dbReference type="Gramene" id="NC5G0048110.1">
    <property type="protein sequence ID" value="NC5G0048110.1:cds"/>
    <property type="gene ID" value="NC5G0048110"/>
</dbReference>
<sequence length="193" mass="21976">MSLMERLQRYPSLLNTNSFLSQPLEDLFLSLPDEDEDEDEDEDDEDEDEDGEGDHEVNADYRTRLAKEEAKLERELIRIIQSGKAAETLKPNSGQAVTVRDSHICVGFHEEPRQGYRVWEWHGHVLLYDEVQGYSPEYIYGNYFEKMAAASKDGRFEEKDNPFASSGLRELIGSGGALNGRIVRRNMGSGGNR</sequence>
<evidence type="ECO:0000313" key="2">
    <source>
        <dbReference type="EMBL" id="VVW34383.1"/>
    </source>
</evidence>
<reference evidence="2" key="1">
    <citation type="submission" date="2019-09" db="EMBL/GenBank/DDBJ databases">
        <authorList>
            <person name="Zhang L."/>
        </authorList>
    </citation>
    <scope>NUCLEOTIDE SEQUENCE</scope>
</reference>